<gene>
    <name evidence="1" type="ORF">O181_011137</name>
</gene>
<evidence type="ECO:0008006" key="3">
    <source>
        <dbReference type="Google" id="ProtNLM"/>
    </source>
</evidence>
<dbReference type="PANTHER" id="PTHR37984">
    <property type="entry name" value="PROTEIN CBG26694"/>
    <property type="match status" value="1"/>
</dbReference>
<evidence type="ECO:0000313" key="2">
    <source>
        <dbReference type="Proteomes" id="UP000765509"/>
    </source>
</evidence>
<dbReference type="PANTHER" id="PTHR37984:SF5">
    <property type="entry name" value="PROTEIN NYNRIN-LIKE"/>
    <property type="match status" value="1"/>
</dbReference>
<dbReference type="InterPro" id="IPR012337">
    <property type="entry name" value="RNaseH-like_sf"/>
</dbReference>
<proteinExistence type="predicted"/>
<organism evidence="1 2">
    <name type="scientific">Austropuccinia psidii MF-1</name>
    <dbReference type="NCBI Taxonomy" id="1389203"/>
    <lineage>
        <taxon>Eukaryota</taxon>
        <taxon>Fungi</taxon>
        <taxon>Dikarya</taxon>
        <taxon>Basidiomycota</taxon>
        <taxon>Pucciniomycotina</taxon>
        <taxon>Pucciniomycetes</taxon>
        <taxon>Pucciniales</taxon>
        <taxon>Sphaerophragmiaceae</taxon>
        <taxon>Austropuccinia</taxon>
    </lineage>
</organism>
<protein>
    <recommendedName>
        <fullName evidence="3">Integrase catalytic domain-containing protein</fullName>
    </recommendedName>
</protein>
<dbReference type="InterPro" id="IPR050951">
    <property type="entry name" value="Retrovirus_Pol_polyprotein"/>
</dbReference>
<comment type="caution">
    <text evidence="1">The sequence shown here is derived from an EMBL/GenBank/DDBJ whole genome shotgun (WGS) entry which is preliminary data.</text>
</comment>
<accession>A0A9Q3BV51</accession>
<name>A0A9Q3BV51_9BASI</name>
<dbReference type="AlphaFoldDB" id="A0A9Q3BV51"/>
<dbReference type="EMBL" id="AVOT02002756">
    <property type="protein sequence ID" value="MBW0471422.1"/>
    <property type="molecule type" value="Genomic_DNA"/>
</dbReference>
<evidence type="ECO:0000313" key="1">
    <source>
        <dbReference type="EMBL" id="MBW0471422.1"/>
    </source>
</evidence>
<reference evidence="1" key="1">
    <citation type="submission" date="2021-03" db="EMBL/GenBank/DDBJ databases">
        <title>Draft genome sequence of rust myrtle Austropuccinia psidii MF-1, a brazilian biotype.</title>
        <authorList>
            <person name="Quecine M.C."/>
            <person name="Pachon D.M.R."/>
            <person name="Bonatelli M.L."/>
            <person name="Correr F.H."/>
            <person name="Franceschini L.M."/>
            <person name="Leite T.F."/>
            <person name="Margarido G.R.A."/>
            <person name="Almeida C.A."/>
            <person name="Ferrarezi J.A."/>
            <person name="Labate C.A."/>
        </authorList>
    </citation>
    <scope>NUCLEOTIDE SEQUENCE</scope>
    <source>
        <strain evidence="1">MF-1</strain>
    </source>
</reference>
<dbReference type="SUPFAM" id="SSF53098">
    <property type="entry name" value="Ribonuclease H-like"/>
    <property type="match status" value="1"/>
</dbReference>
<dbReference type="Gene3D" id="3.30.420.10">
    <property type="entry name" value="Ribonuclease H-like superfamily/Ribonuclease H"/>
    <property type="match status" value="1"/>
</dbReference>
<sequence length="136" mass="15473">MNWVTGSFPGGKEQFNNFLVIIDRYIKSFRCLALYKQETALLFCNNIIATGGVPKIIISDREPKFTLEFWTNLYDILGTKLSFFTAYHPQKDGLAGGLSQTLEEIIRRFCAYDMKYKGHGGYTHDLAKLLPEPPLA</sequence>
<keyword evidence="2" id="KW-1185">Reference proteome</keyword>
<dbReference type="InterPro" id="IPR036397">
    <property type="entry name" value="RNaseH_sf"/>
</dbReference>
<dbReference type="GO" id="GO:0003676">
    <property type="term" value="F:nucleic acid binding"/>
    <property type="evidence" value="ECO:0007669"/>
    <property type="project" value="InterPro"/>
</dbReference>
<dbReference type="Proteomes" id="UP000765509">
    <property type="component" value="Unassembled WGS sequence"/>
</dbReference>